<keyword evidence="2 3" id="KW-0687">Ribonucleoprotein</keyword>
<accession>A0A6S6RYX1</accession>
<dbReference type="NCBIfam" id="TIGR00002">
    <property type="entry name" value="S16"/>
    <property type="match status" value="1"/>
</dbReference>
<dbReference type="EMBL" id="CACTJB010000001">
    <property type="protein sequence ID" value="CAA3704750.1"/>
    <property type="molecule type" value="Genomic_DNA"/>
</dbReference>
<dbReference type="SUPFAM" id="SSF54565">
    <property type="entry name" value="Ribosomal protein S16"/>
    <property type="match status" value="1"/>
</dbReference>
<dbReference type="RefSeq" id="WP_183042929.1">
    <property type="nucleotide sequence ID" value="NZ_CACTJB010000001.1"/>
</dbReference>
<dbReference type="Proteomes" id="UP000560980">
    <property type="component" value="Unassembled WGS sequence"/>
</dbReference>
<comment type="similarity">
    <text evidence="3">Belongs to the bacterial ribosomal protein bS16 family.</text>
</comment>
<evidence type="ECO:0000313" key="5">
    <source>
        <dbReference type="Proteomes" id="UP000560980"/>
    </source>
</evidence>
<evidence type="ECO:0000313" key="4">
    <source>
        <dbReference type="EMBL" id="CAA3704750.1"/>
    </source>
</evidence>
<dbReference type="Gene3D" id="3.30.1320.10">
    <property type="match status" value="1"/>
</dbReference>
<dbReference type="PANTHER" id="PTHR12919:SF20">
    <property type="entry name" value="SMALL RIBOSOMAL SUBUNIT PROTEIN BS16M"/>
    <property type="match status" value="1"/>
</dbReference>
<evidence type="ECO:0000256" key="2">
    <source>
        <dbReference type="ARBA" id="ARBA00023274"/>
    </source>
</evidence>
<dbReference type="Pfam" id="PF00886">
    <property type="entry name" value="Ribosomal_S16"/>
    <property type="match status" value="1"/>
</dbReference>
<keyword evidence="1 3" id="KW-0689">Ribosomal protein</keyword>
<dbReference type="InterPro" id="IPR023803">
    <property type="entry name" value="Ribosomal_bS16_dom_sf"/>
</dbReference>
<dbReference type="AlphaFoldDB" id="A0A6S6RYX1"/>
<evidence type="ECO:0000256" key="3">
    <source>
        <dbReference type="HAMAP-Rule" id="MF_00385"/>
    </source>
</evidence>
<dbReference type="PANTHER" id="PTHR12919">
    <property type="entry name" value="30S RIBOSOMAL PROTEIN S16"/>
    <property type="match status" value="1"/>
</dbReference>
<dbReference type="GO" id="GO:0005737">
    <property type="term" value="C:cytoplasm"/>
    <property type="evidence" value="ECO:0007669"/>
    <property type="project" value="UniProtKB-ARBA"/>
</dbReference>
<gene>
    <name evidence="3 4" type="primary">rpsP</name>
    <name evidence="4" type="ORF">SISI_0082</name>
</gene>
<organism evidence="4 5">
    <name type="scientific">Candidatus Portiera aleyrodidarum</name>
    <name type="common">primary endosymbiont of Bemisia tabaci</name>
    <dbReference type="NCBI Taxonomy" id="91844"/>
    <lineage>
        <taxon>Bacteria</taxon>
        <taxon>Pseudomonadati</taxon>
        <taxon>Pseudomonadota</taxon>
        <taxon>Gammaproteobacteria</taxon>
        <taxon>Candidatus Johnevansiales</taxon>
        <taxon>Candidatus Johnevansiaceae</taxon>
        <taxon>Candidatus Portiera</taxon>
    </lineage>
</organism>
<reference evidence="4 5" key="1">
    <citation type="submission" date="2019-12" db="EMBL/GenBank/DDBJ databases">
        <authorList>
            <person name="Santos-Garcia D."/>
            <person name="Santos-Garcia D."/>
            <person name="Santos-Garcia D."/>
        </authorList>
    </citation>
    <scope>NUCLEOTIDE SEQUENCE [LARGE SCALE GENOMIC DNA]</scope>
    <source>
        <strain evidence="4">SiSi</strain>
    </source>
</reference>
<dbReference type="GO" id="GO:0006412">
    <property type="term" value="P:translation"/>
    <property type="evidence" value="ECO:0007669"/>
    <property type="project" value="UniProtKB-UniRule"/>
</dbReference>
<name>A0A6S6RYX1_9GAMM</name>
<dbReference type="HAMAP" id="MF_00385">
    <property type="entry name" value="Ribosomal_bS16"/>
    <property type="match status" value="1"/>
</dbReference>
<proteinExistence type="inferred from homology"/>
<dbReference type="GO" id="GO:0003735">
    <property type="term" value="F:structural constituent of ribosome"/>
    <property type="evidence" value="ECO:0007669"/>
    <property type="project" value="InterPro"/>
</dbReference>
<evidence type="ECO:0000256" key="1">
    <source>
        <dbReference type="ARBA" id="ARBA00022980"/>
    </source>
</evidence>
<protein>
    <recommendedName>
        <fullName evidence="3">Small ribosomal subunit protein bS16</fullName>
    </recommendedName>
</protein>
<comment type="caution">
    <text evidence="4">The sequence shown here is derived from an EMBL/GenBank/DDBJ whole genome shotgun (WGS) entry which is preliminary data.</text>
</comment>
<sequence length="82" mass="9863">MVKIRLSRCGCKNRPFYQIYVKDSRSSRDGKFIEKIGYFNPLVLDSKRFSVNRIRLYYWRNKGAKISDRVLSLLKQNKKDKK</sequence>
<dbReference type="InterPro" id="IPR000307">
    <property type="entry name" value="Ribosomal_bS16"/>
</dbReference>
<dbReference type="GO" id="GO:0015935">
    <property type="term" value="C:small ribosomal subunit"/>
    <property type="evidence" value="ECO:0007669"/>
    <property type="project" value="TreeGrafter"/>
</dbReference>